<evidence type="ECO:0000256" key="5">
    <source>
        <dbReference type="HAMAP-Rule" id="MF_00251"/>
    </source>
</evidence>
<dbReference type="EMBL" id="LS483460">
    <property type="protein sequence ID" value="SQH98761.1"/>
    <property type="molecule type" value="Genomic_DNA"/>
</dbReference>
<dbReference type="Proteomes" id="UP000594905">
    <property type="component" value="Chromosome"/>
</dbReference>
<proteinExistence type="inferred from homology"/>
<dbReference type="Proteomes" id="UP000249264">
    <property type="component" value="Chromosome 1"/>
</dbReference>
<reference evidence="9 10" key="1">
    <citation type="submission" date="2018-06" db="EMBL/GenBank/DDBJ databases">
        <authorList>
            <consortium name="Pathogen Informatics"/>
            <person name="Doyle S."/>
        </authorList>
    </citation>
    <scope>NUCLEOTIDE SEQUENCE [LARGE SCALE GENOMIC DNA]</scope>
    <source>
        <strain evidence="7 9">NCTC10288</strain>
        <strain evidence="8 10">NCTC10289</strain>
    </source>
</reference>
<evidence type="ECO:0000256" key="2">
    <source>
        <dbReference type="ARBA" id="ARBA00022980"/>
    </source>
</evidence>
<dbReference type="InterPro" id="IPR035977">
    <property type="entry name" value="Ribosomal_bL36_sp"/>
</dbReference>
<evidence type="ECO:0000256" key="3">
    <source>
        <dbReference type="ARBA" id="ARBA00023274"/>
    </source>
</evidence>
<evidence type="ECO:0000256" key="4">
    <source>
        <dbReference type="ARBA" id="ARBA00035186"/>
    </source>
</evidence>
<evidence type="ECO:0000313" key="11">
    <source>
        <dbReference type="Proteomes" id="UP000594905"/>
    </source>
</evidence>
<dbReference type="SMR" id="A0A0B2YWY0"/>
<dbReference type="HAMAP" id="MF_00251">
    <property type="entry name" value="Ribosomal_bL36"/>
    <property type="match status" value="1"/>
</dbReference>
<dbReference type="Proteomes" id="UP000254287">
    <property type="component" value="Unassembled WGS sequence"/>
</dbReference>
<comment type="similarity">
    <text evidence="1 5">Belongs to the bacterial ribosomal protein bL36 family.</text>
</comment>
<dbReference type="EMBL" id="CP065689">
    <property type="protein sequence ID" value="QPS59591.1"/>
    <property type="molecule type" value="Genomic_DNA"/>
</dbReference>
<dbReference type="GO" id="GO:0005840">
    <property type="term" value="C:ribosome"/>
    <property type="evidence" value="ECO:0007669"/>
    <property type="project" value="UniProtKB-KW"/>
</dbReference>
<dbReference type="EMBL" id="UFXP01000001">
    <property type="protein sequence ID" value="STC80713.1"/>
    <property type="molecule type" value="Genomic_DNA"/>
</dbReference>
<dbReference type="GO" id="GO:0003735">
    <property type="term" value="F:structural constituent of ribosome"/>
    <property type="evidence" value="ECO:0007669"/>
    <property type="project" value="InterPro"/>
</dbReference>
<dbReference type="PANTHER" id="PTHR47781:SF1">
    <property type="entry name" value="LARGE RIBOSOMAL SUBUNIT PROTEIN BL36B"/>
    <property type="match status" value="1"/>
</dbReference>
<keyword evidence="2 5" id="KW-0689">Ribosomal protein</keyword>
<dbReference type="STRING" id="38301.NX84_11620"/>
<dbReference type="InterPro" id="IPR000473">
    <property type="entry name" value="Ribosomal_bL36"/>
</dbReference>
<keyword evidence="3 5" id="KW-0687">Ribonucleoprotein</keyword>
<dbReference type="NCBIfam" id="NF002021">
    <property type="entry name" value="PRK00831.1"/>
    <property type="match status" value="1"/>
</dbReference>
<dbReference type="InterPro" id="IPR047621">
    <property type="entry name" value="Ribosomal_L36_bact"/>
</dbReference>
<dbReference type="Pfam" id="PF00444">
    <property type="entry name" value="Ribosomal_L36"/>
    <property type="match status" value="1"/>
</dbReference>
<evidence type="ECO:0000256" key="1">
    <source>
        <dbReference type="ARBA" id="ARBA00007645"/>
    </source>
</evidence>
<dbReference type="RefSeq" id="WP_003847162.1">
    <property type="nucleotide sequence ID" value="NZ_CP065689.1"/>
</dbReference>
<protein>
    <recommendedName>
        <fullName evidence="4 5">Large ribosomal subunit protein bL36</fullName>
    </recommendedName>
</protein>
<evidence type="ECO:0000313" key="7">
    <source>
        <dbReference type="EMBL" id="SQH98761.1"/>
    </source>
</evidence>
<evidence type="ECO:0000313" key="6">
    <source>
        <dbReference type="EMBL" id="QPS59591.1"/>
    </source>
</evidence>
<dbReference type="SUPFAM" id="SSF57840">
    <property type="entry name" value="Ribosomal protein L36"/>
    <property type="match status" value="1"/>
</dbReference>
<dbReference type="GeneID" id="302268126"/>
<keyword evidence="11" id="KW-1185">Reference proteome</keyword>
<dbReference type="GO" id="GO:1990904">
    <property type="term" value="C:ribonucleoprotein complex"/>
    <property type="evidence" value="ECO:0007669"/>
    <property type="project" value="UniProtKB-KW"/>
</dbReference>
<evidence type="ECO:0000313" key="10">
    <source>
        <dbReference type="Proteomes" id="UP000254287"/>
    </source>
</evidence>
<evidence type="ECO:0000313" key="8">
    <source>
        <dbReference type="EMBL" id="STC80713.1"/>
    </source>
</evidence>
<sequence length="40" mass="4688">MKVRKSLRSLKKKPGAQVIRRHGKVFVINKKDPRFKARQG</sequence>
<evidence type="ECO:0000313" key="9">
    <source>
        <dbReference type="Proteomes" id="UP000249264"/>
    </source>
</evidence>
<organism evidence="8 10">
    <name type="scientific">Corynebacterium minutissimum</name>
    <dbReference type="NCBI Taxonomy" id="38301"/>
    <lineage>
        <taxon>Bacteria</taxon>
        <taxon>Bacillati</taxon>
        <taxon>Actinomycetota</taxon>
        <taxon>Actinomycetes</taxon>
        <taxon>Mycobacteriales</taxon>
        <taxon>Corynebacteriaceae</taxon>
        <taxon>Corynebacterium</taxon>
    </lineage>
</organism>
<dbReference type="GO" id="GO:0006412">
    <property type="term" value="P:translation"/>
    <property type="evidence" value="ECO:0007669"/>
    <property type="project" value="UniProtKB-UniRule"/>
</dbReference>
<name>A0A0B2YWY0_9CORY</name>
<dbReference type="KEGG" id="cmin:NCTC10288_00452"/>
<dbReference type="AlphaFoldDB" id="A0A0B2YWY0"/>
<gene>
    <name evidence="5 8" type="primary">rpmJ</name>
    <name evidence="6" type="ORF">I6G51_12135</name>
    <name evidence="7" type="ORF">NCTC10288_00452</name>
    <name evidence="8" type="ORF">NCTC10289_02207</name>
</gene>
<dbReference type="PANTHER" id="PTHR47781">
    <property type="entry name" value="50S RIBOSOMAL PROTEIN L36 2"/>
    <property type="match status" value="1"/>
</dbReference>
<reference evidence="6 11" key="2">
    <citation type="submission" date="2020-12" db="EMBL/GenBank/DDBJ databases">
        <title>FDA dAtabase for Regulatory Grade micrObial Sequences (FDA-ARGOS): Supporting development and validation of Infectious Disease Dx tests.</title>
        <authorList>
            <person name="Sproer C."/>
            <person name="Gronow S."/>
            <person name="Severitt S."/>
            <person name="Schroder I."/>
            <person name="Tallon L."/>
            <person name="Sadzewicz L."/>
            <person name="Zhao X."/>
            <person name="Boylan J."/>
            <person name="Ott S."/>
            <person name="Bowen H."/>
            <person name="Vavikolanu K."/>
            <person name="Mehta A."/>
            <person name="Aluvathingal J."/>
            <person name="Nadendla S."/>
            <person name="Lowell S."/>
            <person name="Myers T."/>
            <person name="Yan Y."/>
            <person name="Sichtig H."/>
        </authorList>
    </citation>
    <scope>NUCLEOTIDE SEQUENCE [LARGE SCALE GENOMIC DNA]</scope>
    <source>
        <strain evidence="6 11">FDAARGOS_894</strain>
    </source>
</reference>
<accession>A0A0B2YWY0</accession>